<dbReference type="CTD" id="138307"/>
<dbReference type="InterPro" id="IPR000566">
    <property type="entry name" value="Lipocln_cytosolic_FA-bd_dom"/>
</dbReference>
<dbReference type="RefSeq" id="XP_010859766.1">
    <property type="nucleotide sequence ID" value="XM_010861464.1"/>
</dbReference>
<gene>
    <name evidence="6" type="primary">LCN8</name>
</gene>
<name>A0A6P3IZP6_BISBB</name>
<feature type="region of interest" description="Disordered" evidence="3">
    <location>
        <begin position="302"/>
        <end position="336"/>
    </location>
</feature>
<accession>A0A6P3IZP6</accession>
<sequence length="420" mass="45830">MQSRASPTGQGCWPAPPGGLHVQPAGSLRHLSGSDHRCLCSGEGTARPGLLGEGRQPCGSRRQAHMVGFWWEAGVASRENLALKTPRRLEALFLTLSGEILTVTVAYNNSGSCQTEEIVSSEMNVLGKFVFPGRREIHVVDTDYEQYAILRVSLQWQNHEFYVFKYFTRSLGGECEPGFLKFRELTTDMGLYLVGRHGSDLGEPRPHGDAWSPAHPASLGRQPWGHLQLLSLNKLYGRTRGPVFPGGPGVVGGAGGVNKRSAAALEPLPPPAWLLLATIGHTADTWRCPPPLLVKLFTREVERRRPSSGNSSTGRRDTVPATENGSVGERPGEPPRGLLIRLQGGKEVIVVATDYKTYAIMNIILNRGGKPSSVLKLYSRTLEHNEKATEKFMEKAVEQGLSVSNVQLLTKDLTCVNLLS</sequence>
<dbReference type="SUPFAM" id="SSF50814">
    <property type="entry name" value="Lipocalins"/>
    <property type="match status" value="2"/>
</dbReference>
<dbReference type="PANTHER" id="PTHR11430">
    <property type="entry name" value="LIPOCALIN"/>
    <property type="match status" value="1"/>
</dbReference>
<dbReference type="GeneID" id="105003982"/>
<feature type="domain" description="Lipocalin/cytosolic fatty-acid binding" evidence="4">
    <location>
        <begin position="68"/>
        <end position="170"/>
    </location>
</feature>
<evidence type="ECO:0000259" key="4">
    <source>
        <dbReference type="Pfam" id="PF00061"/>
    </source>
</evidence>
<dbReference type="Pfam" id="PF00061">
    <property type="entry name" value="Lipocalin"/>
    <property type="match status" value="2"/>
</dbReference>
<dbReference type="InterPro" id="IPR012674">
    <property type="entry name" value="Calycin"/>
</dbReference>
<keyword evidence="5" id="KW-1185">Reference proteome</keyword>
<organism evidence="5 6">
    <name type="scientific">Bison bison bison</name>
    <name type="common">North American plains bison</name>
    <dbReference type="NCBI Taxonomy" id="43346"/>
    <lineage>
        <taxon>Eukaryota</taxon>
        <taxon>Metazoa</taxon>
        <taxon>Chordata</taxon>
        <taxon>Craniata</taxon>
        <taxon>Vertebrata</taxon>
        <taxon>Euteleostomi</taxon>
        <taxon>Mammalia</taxon>
        <taxon>Eutheria</taxon>
        <taxon>Laurasiatheria</taxon>
        <taxon>Artiodactyla</taxon>
        <taxon>Ruminantia</taxon>
        <taxon>Pecora</taxon>
        <taxon>Bovidae</taxon>
        <taxon>Bovinae</taxon>
        <taxon>Bison</taxon>
    </lineage>
</organism>
<evidence type="ECO:0000313" key="5">
    <source>
        <dbReference type="Proteomes" id="UP000515208"/>
    </source>
</evidence>
<keyword evidence="2" id="KW-0813">Transport</keyword>
<evidence type="ECO:0000256" key="2">
    <source>
        <dbReference type="ARBA" id="ARBA00022448"/>
    </source>
</evidence>
<dbReference type="Gene3D" id="2.40.128.20">
    <property type="match status" value="2"/>
</dbReference>
<dbReference type="PANTHER" id="PTHR11430:SF1">
    <property type="entry name" value="EPIDIDYMAL-SPECIFIC LIPOCALIN-8"/>
    <property type="match status" value="1"/>
</dbReference>
<proteinExistence type="inferred from homology"/>
<dbReference type="Proteomes" id="UP000515208">
    <property type="component" value="Unplaced"/>
</dbReference>
<comment type="similarity">
    <text evidence="1">Belongs to the calycin superfamily. Lipocalin family.</text>
</comment>
<dbReference type="KEGG" id="bbis:105003982"/>
<evidence type="ECO:0000256" key="3">
    <source>
        <dbReference type="SAM" id="MobiDB-lite"/>
    </source>
</evidence>
<dbReference type="InterPro" id="IPR002345">
    <property type="entry name" value="Lipocalin"/>
</dbReference>
<protein>
    <submittedName>
        <fullName evidence="6">Epididymal-specific lipocalin-8</fullName>
    </submittedName>
</protein>
<reference evidence="6" key="1">
    <citation type="submission" date="2025-08" db="UniProtKB">
        <authorList>
            <consortium name="RefSeq"/>
        </authorList>
    </citation>
    <scope>IDENTIFICATION</scope>
    <source>
        <tissue evidence="6">Blood</tissue>
    </source>
</reference>
<evidence type="ECO:0000313" key="6">
    <source>
        <dbReference type="RefSeq" id="XP_010859766.1"/>
    </source>
</evidence>
<feature type="domain" description="Lipocalin/cytosolic fatty-acid binding" evidence="4">
    <location>
        <begin position="342"/>
        <end position="407"/>
    </location>
</feature>
<dbReference type="OrthoDB" id="9627583at2759"/>
<dbReference type="GO" id="GO:0036094">
    <property type="term" value="F:small molecule binding"/>
    <property type="evidence" value="ECO:0007669"/>
    <property type="project" value="InterPro"/>
</dbReference>
<dbReference type="AlphaFoldDB" id="A0A6P3IZP6"/>
<evidence type="ECO:0000256" key="1">
    <source>
        <dbReference type="ARBA" id="ARBA00006889"/>
    </source>
</evidence>